<feature type="region of interest" description="Disordered" evidence="1">
    <location>
        <begin position="282"/>
        <end position="317"/>
    </location>
</feature>
<evidence type="ECO:0000256" key="1">
    <source>
        <dbReference type="SAM" id="MobiDB-lite"/>
    </source>
</evidence>
<dbReference type="KEGG" id="dwi:6652109"/>
<accession>B4NN99</accession>
<dbReference type="InParanoid" id="B4NN99"/>
<protein>
    <recommendedName>
        <fullName evidence="2">Coilin N-terminal domain-containing protein</fullName>
    </recommendedName>
</protein>
<dbReference type="eggNOG" id="ENOG502SF1H">
    <property type="taxonomic scope" value="Eukaryota"/>
</dbReference>
<feature type="compositionally biased region" description="Polar residues" evidence="1">
    <location>
        <begin position="112"/>
        <end position="138"/>
    </location>
</feature>
<dbReference type="Proteomes" id="UP000007798">
    <property type="component" value="Unassembled WGS sequence"/>
</dbReference>
<dbReference type="OMA" id="IKDVQDH"/>
<proteinExistence type="predicted"/>
<dbReference type="FunCoup" id="B4NN99">
    <property type="interactions" value="14"/>
</dbReference>
<evidence type="ECO:0000259" key="2">
    <source>
        <dbReference type="Pfam" id="PF15862"/>
    </source>
</evidence>
<feature type="compositionally biased region" description="Basic and acidic residues" evidence="1">
    <location>
        <begin position="152"/>
        <end position="163"/>
    </location>
</feature>
<dbReference type="STRING" id="7260.B4NN99"/>
<evidence type="ECO:0000313" key="3">
    <source>
        <dbReference type="EMBL" id="EDW85838.1"/>
    </source>
</evidence>
<dbReference type="InterPro" id="IPR031722">
    <property type="entry name" value="Coilin_N"/>
</dbReference>
<evidence type="ECO:0000313" key="4">
    <source>
        <dbReference type="Proteomes" id="UP000007798"/>
    </source>
</evidence>
<keyword evidence="4" id="KW-1185">Reference proteome</keyword>
<sequence>MHNKPMKLDLSNFFTDERKCSLILLDVSWKNIKNLQDHIQNLFHLNGISLLTGDGSYLPPKESIEVLRNADCLKAFQFQIPIEDHTIVEMASTSTRKSTKRRKNHSSDLELASSTPNNAKRSRNQLDQPCSILATTEKQSPKLETKKKRSRKVEAKEDLKNDADTLEEDLSNKENTLEIATTEQESPLVSTKNLQSDLSHKKVVMEPPTPRCPEVVLRCALLEINLNTPRVFKLPRQESPVKILENILIPAIPFGTLEPKEIEPIRELKDIEPIRELKEIEPTRDVAKKSESEDQTPDLETSKETQINEIESTEKQEEAIEEANTANVVLNSDSEDDVMVLEDSDSDVQPVASVGSRKTETTDVISDLLQYGVKLKNLPSKGDTIVFKLPKIKGSPKSGLTEFLAGSCCYVHRRTKVITINLISYPKHLLHLLRQYKSNLDESEADVPVLNVNINDLIEASICVATVD</sequence>
<reference evidence="3 4" key="1">
    <citation type="journal article" date="2007" name="Nature">
        <title>Evolution of genes and genomes on the Drosophila phylogeny.</title>
        <authorList>
            <consortium name="Drosophila 12 Genomes Consortium"/>
            <person name="Clark A.G."/>
            <person name="Eisen M.B."/>
            <person name="Smith D.R."/>
            <person name="Bergman C.M."/>
            <person name="Oliver B."/>
            <person name="Markow T.A."/>
            <person name="Kaufman T.C."/>
            <person name="Kellis M."/>
            <person name="Gelbart W."/>
            <person name="Iyer V.N."/>
            <person name="Pollard D.A."/>
            <person name="Sackton T.B."/>
            <person name="Larracuente A.M."/>
            <person name="Singh N.D."/>
            <person name="Abad J.P."/>
            <person name="Abt D.N."/>
            <person name="Adryan B."/>
            <person name="Aguade M."/>
            <person name="Akashi H."/>
            <person name="Anderson W.W."/>
            <person name="Aquadro C.F."/>
            <person name="Ardell D.H."/>
            <person name="Arguello R."/>
            <person name="Artieri C.G."/>
            <person name="Barbash D.A."/>
            <person name="Barker D."/>
            <person name="Barsanti P."/>
            <person name="Batterham P."/>
            <person name="Batzoglou S."/>
            <person name="Begun D."/>
            <person name="Bhutkar A."/>
            <person name="Blanco E."/>
            <person name="Bosak S.A."/>
            <person name="Bradley R.K."/>
            <person name="Brand A.D."/>
            <person name="Brent M.R."/>
            <person name="Brooks A.N."/>
            <person name="Brown R.H."/>
            <person name="Butlin R.K."/>
            <person name="Caggese C."/>
            <person name="Calvi B.R."/>
            <person name="Bernardo de Carvalho A."/>
            <person name="Caspi A."/>
            <person name="Castrezana S."/>
            <person name="Celniker S.E."/>
            <person name="Chang J.L."/>
            <person name="Chapple C."/>
            <person name="Chatterji S."/>
            <person name="Chinwalla A."/>
            <person name="Civetta A."/>
            <person name="Clifton S.W."/>
            <person name="Comeron J.M."/>
            <person name="Costello J.C."/>
            <person name="Coyne J.A."/>
            <person name="Daub J."/>
            <person name="David R.G."/>
            <person name="Delcher A.L."/>
            <person name="Delehaunty K."/>
            <person name="Do C.B."/>
            <person name="Ebling H."/>
            <person name="Edwards K."/>
            <person name="Eickbush T."/>
            <person name="Evans J.D."/>
            <person name="Filipski A."/>
            <person name="Findeiss S."/>
            <person name="Freyhult E."/>
            <person name="Fulton L."/>
            <person name="Fulton R."/>
            <person name="Garcia A.C."/>
            <person name="Gardiner A."/>
            <person name="Garfield D.A."/>
            <person name="Garvin B.E."/>
            <person name="Gibson G."/>
            <person name="Gilbert D."/>
            <person name="Gnerre S."/>
            <person name="Godfrey J."/>
            <person name="Good R."/>
            <person name="Gotea V."/>
            <person name="Gravely B."/>
            <person name="Greenberg A.J."/>
            <person name="Griffiths-Jones S."/>
            <person name="Gross S."/>
            <person name="Guigo R."/>
            <person name="Gustafson E.A."/>
            <person name="Haerty W."/>
            <person name="Hahn M.W."/>
            <person name="Halligan D.L."/>
            <person name="Halpern A.L."/>
            <person name="Halter G.M."/>
            <person name="Han M.V."/>
            <person name="Heger A."/>
            <person name="Hillier L."/>
            <person name="Hinrichs A.S."/>
            <person name="Holmes I."/>
            <person name="Hoskins R.A."/>
            <person name="Hubisz M.J."/>
            <person name="Hultmark D."/>
            <person name="Huntley M.A."/>
            <person name="Jaffe D.B."/>
            <person name="Jagadeeshan S."/>
            <person name="Jeck W.R."/>
            <person name="Johnson J."/>
            <person name="Jones C.D."/>
            <person name="Jordan W.C."/>
            <person name="Karpen G.H."/>
            <person name="Kataoka E."/>
            <person name="Keightley P.D."/>
            <person name="Kheradpour P."/>
            <person name="Kirkness E.F."/>
            <person name="Koerich L.B."/>
            <person name="Kristiansen K."/>
            <person name="Kudrna D."/>
            <person name="Kulathinal R.J."/>
            <person name="Kumar S."/>
            <person name="Kwok R."/>
            <person name="Lander E."/>
            <person name="Langley C.H."/>
            <person name="Lapoint R."/>
            <person name="Lazzaro B.P."/>
            <person name="Lee S.J."/>
            <person name="Levesque L."/>
            <person name="Li R."/>
            <person name="Lin C.F."/>
            <person name="Lin M.F."/>
            <person name="Lindblad-Toh K."/>
            <person name="Llopart A."/>
            <person name="Long M."/>
            <person name="Low L."/>
            <person name="Lozovsky E."/>
            <person name="Lu J."/>
            <person name="Luo M."/>
            <person name="Machado C.A."/>
            <person name="Makalowski W."/>
            <person name="Marzo M."/>
            <person name="Matsuda M."/>
            <person name="Matzkin L."/>
            <person name="McAllister B."/>
            <person name="McBride C.S."/>
            <person name="McKernan B."/>
            <person name="McKernan K."/>
            <person name="Mendez-Lago M."/>
            <person name="Minx P."/>
            <person name="Mollenhauer M.U."/>
            <person name="Montooth K."/>
            <person name="Mount S.M."/>
            <person name="Mu X."/>
            <person name="Myers E."/>
            <person name="Negre B."/>
            <person name="Newfeld S."/>
            <person name="Nielsen R."/>
            <person name="Noor M.A."/>
            <person name="O'Grady P."/>
            <person name="Pachter L."/>
            <person name="Papaceit M."/>
            <person name="Parisi M.J."/>
            <person name="Parisi M."/>
            <person name="Parts L."/>
            <person name="Pedersen J.S."/>
            <person name="Pesole G."/>
            <person name="Phillippy A.M."/>
            <person name="Ponting C.P."/>
            <person name="Pop M."/>
            <person name="Porcelli D."/>
            <person name="Powell J.R."/>
            <person name="Prohaska S."/>
            <person name="Pruitt K."/>
            <person name="Puig M."/>
            <person name="Quesneville H."/>
            <person name="Ram K.R."/>
            <person name="Rand D."/>
            <person name="Rasmussen M.D."/>
            <person name="Reed L.K."/>
            <person name="Reenan R."/>
            <person name="Reily A."/>
            <person name="Remington K.A."/>
            <person name="Rieger T.T."/>
            <person name="Ritchie M.G."/>
            <person name="Robin C."/>
            <person name="Rogers Y.H."/>
            <person name="Rohde C."/>
            <person name="Rozas J."/>
            <person name="Rubenfield M.J."/>
            <person name="Ruiz A."/>
            <person name="Russo S."/>
            <person name="Salzberg S.L."/>
            <person name="Sanchez-Gracia A."/>
            <person name="Saranga D.J."/>
            <person name="Sato H."/>
            <person name="Schaeffer S.W."/>
            <person name="Schatz M.C."/>
            <person name="Schlenke T."/>
            <person name="Schwartz R."/>
            <person name="Segarra C."/>
            <person name="Singh R.S."/>
            <person name="Sirot L."/>
            <person name="Sirota M."/>
            <person name="Sisneros N.B."/>
            <person name="Smith C.D."/>
            <person name="Smith T.F."/>
            <person name="Spieth J."/>
            <person name="Stage D.E."/>
            <person name="Stark A."/>
            <person name="Stephan W."/>
            <person name="Strausberg R.L."/>
            <person name="Strempel S."/>
            <person name="Sturgill D."/>
            <person name="Sutton G."/>
            <person name="Sutton G.G."/>
            <person name="Tao W."/>
            <person name="Teichmann S."/>
            <person name="Tobari Y.N."/>
            <person name="Tomimura Y."/>
            <person name="Tsolas J.M."/>
            <person name="Valente V.L."/>
            <person name="Venter E."/>
            <person name="Venter J.C."/>
            <person name="Vicario S."/>
            <person name="Vieira F.G."/>
            <person name="Vilella A.J."/>
            <person name="Villasante A."/>
            <person name="Walenz B."/>
            <person name="Wang J."/>
            <person name="Wasserman M."/>
            <person name="Watts T."/>
            <person name="Wilson D."/>
            <person name="Wilson R.K."/>
            <person name="Wing R.A."/>
            <person name="Wolfner M.F."/>
            <person name="Wong A."/>
            <person name="Wong G.K."/>
            <person name="Wu C.I."/>
            <person name="Wu G."/>
            <person name="Yamamoto D."/>
            <person name="Yang H.P."/>
            <person name="Yang S.P."/>
            <person name="Yorke J.A."/>
            <person name="Yoshida K."/>
            <person name="Zdobnov E."/>
            <person name="Zhang P."/>
            <person name="Zhang Y."/>
            <person name="Zimin A.V."/>
            <person name="Baldwin J."/>
            <person name="Abdouelleil A."/>
            <person name="Abdulkadir J."/>
            <person name="Abebe A."/>
            <person name="Abera B."/>
            <person name="Abreu J."/>
            <person name="Acer S.C."/>
            <person name="Aftuck L."/>
            <person name="Alexander A."/>
            <person name="An P."/>
            <person name="Anderson E."/>
            <person name="Anderson S."/>
            <person name="Arachi H."/>
            <person name="Azer M."/>
            <person name="Bachantsang P."/>
            <person name="Barry A."/>
            <person name="Bayul T."/>
            <person name="Berlin A."/>
            <person name="Bessette D."/>
            <person name="Bloom T."/>
            <person name="Blye J."/>
            <person name="Boguslavskiy L."/>
            <person name="Bonnet C."/>
            <person name="Boukhgalter B."/>
            <person name="Bourzgui I."/>
            <person name="Brown A."/>
            <person name="Cahill P."/>
            <person name="Channer S."/>
            <person name="Cheshatsang Y."/>
            <person name="Chuda L."/>
            <person name="Citroen M."/>
            <person name="Collymore A."/>
            <person name="Cooke P."/>
            <person name="Costello M."/>
            <person name="D'Aco K."/>
            <person name="Daza R."/>
            <person name="De Haan G."/>
            <person name="DeGray S."/>
            <person name="DeMaso C."/>
            <person name="Dhargay N."/>
            <person name="Dooley K."/>
            <person name="Dooley E."/>
            <person name="Doricent M."/>
            <person name="Dorje P."/>
            <person name="Dorjee K."/>
            <person name="Dupes A."/>
            <person name="Elong R."/>
            <person name="Falk J."/>
            <person name="Farina A."/>
            <person name="Faro S."/>
            <person name="Ferguson D."/>
            <person name="Fisher S."/>
            <person name="Foley C.D."/>
            <person name="Franke A."/>
            <person name="Friedrich D."/>
            <person name="Gadbois L."/>
            <person name="Gearin G."/>
            <person name="Gearin C.R."/>
            <person name="Giannoukos G."/>
            <person name="Goode T."/>
            <person name="Graham J."/>
            <person name="Grandbois E."/>
            <person name="Grewal S."/>
            <person name="Gyaltsen K."/>
            <person name="Hafez N."/>
            <person name="Hagos B."/>
            <person name="Hall J."/>
            <person name="Henson C."/>
            <person name="Hollinger A."/>
            <person name="Honan T."/>
            <person name="Huard M.D."/>
            <person name="Hughes L."/>
            <person name="Hurhula B."/>
            <person name="Husby M.E."/>
            <person name="Kamat A."/>
            <person name="Kanga B."/>
            <person name="Kashin S."/>
            <person name="Khazanovich D."/>
            <person name="Kisner P."/>
            <person name="Lance K."/>
            <person name="Lara M."/>
            <person name="Lee W."/>
            <person name="Lennon N."/>
            <person name="Letendre F."/>
            <person name="LeVine R."/>
            <person name="Lipovsky A."/>
            <person name="Liu X."/>
            <person name="Liu J."/>
            <person name="Liu S."/>
            <person name="Lokyitsang T."/>
            <person name="Lokyitsang Y."/>
            <person name="Lubonja R."/>
            <person name="Lui A."/>
            <person name="MacDonald P."/>
            <person name="Magnisalis V."/>
            <person name="Maru K."/>
            <person name="Matthews C."/>
            <person name="McCusker W."/>
            <person name="McDonough S."/>
            <person name="Mehta T."/>
            <person name="Meldrim J."/>
            <person name="Meneus L."/>
            <person name="Mihai O."/>
            <person name="Mihalev A."/>
            <person name="Mihova T."/>
            <person name="Mittelman R."/>
            <person name="Mlenga V."/>
            <person name="Montmayeur A."/>
            <person name="Mulrain L."/>
            <person name="Navidi A."/>
            <person name="Naylor J."/>
            <person name="Negash T."/>
            <person name="Nguyen T."/>
            <person name="Nguyen N."/>
            <person name="Nicol R."/>
            <person name="Norbu C."/>
            <person name="Norbu N."/>
            <person name="Novod N."/>
            <person name="O'Neill B."/>
            <person name="Osman S."/>
            <person name="Markiewicz E."/>
            <person name="Oyono O.L."/>
            <person name="Patti C."/>
            <person name="Phunkhang P."/>
            <person name="Pierre F."/>
            <person name="Priest M."/>
            <person name="Raghuraman S."/>
            <person name="Rege F."/>
            <person name="Reyes R."/>
            <person name="Rise C."/>
            <person name="Rogov P."/>
            <person name="Ross K."/>
            <person name="Ryan E."/>
            <person name="Settipalli S."/>
            <person name="Shea T."/>
            <person name="Sherpa N."/>
            <person name="Shi L."/>
            <person name="Shih D."/>
            <person name="Sparrow T."/>
            <person name="Spaulding J."/>
            <person name="Stalker J."/>
            <person name="Stange-Thomann N."/>
            <person name="Stavropoulos S."/>
            <person name="Stone C."/>
            <person name="Strader C."/>
            <person name="Tesfaye S."/>
            <person name="Thomson T."/>
            <person name="Thoulutsang Y."/>
            <person name="Thoulutsang D."/>
            <person name="Topham K."/>
            <person name="Topping I."/>
            <person name="Tsamla T."/>
            <person name="Vassiliev H."/>
            <person name="Vo A."/>
            <person name="Wangchuk T."/>
            <person name="Wangdi T."/>
            <person name="Weiand M."/>
            <person name="Wilkinson J."/>
            <person name="Wilson A."/>
            <person name="Yadav S."/>
            <person name="Young G."/>
            <person name="Yu Q."/>
            <person name="Zembek L."/>
            <person name="Zhong D."/>
            <person name="Zimmer A."/>
            <person name="Zwirko Z."/>
            <person name="Jaffe D.B."/>
            <person name="Alvarez P."/>
            <person name="Brockman W."/>
            <person name="Butler J."/>
            <person name="Chin C."/>
            <person name="Gnerre S."/>
            <person name="Grabherr M."/>
            <person name="Kleber M."/>
            <person name="Mauceli E."/>
            <person name="MacCallum I."/>
        </authorList>
    </citation>
    <scope>NUCLEOTIDE SEQUENCE [LARGE SCALE GENOMIC DNA]</scope>
    <source>
        <strain evidence="4">Tucson 14030-0811.24</strain>
    </source>
</reference>
<dbReference type="AlphaFoldDB" id="B4NN99"/>
<dbReference type="EMBL" id="CH964282">
    <property type="protein sequence ID" value="EDW85838.1"/>
    <property type="molecule type" value="Genomic_DNA"/>
</dbReference>
<feature type="compositionally biased region" description="Basic and acidic residues" evidence="1">
    <location>
        <begin position="282"/>
        <end position="292"/>
    </location>
</feature>
<dbReference type="Pfam" id="PF15862">
    <property type="entry name" value="Coilin_N"/>
    <property type="match status" value="1"/>
</dbReference>
<organism evidence="3 4">
    <name type="scientific">Drosophila willistoni</name>
    <name type="common">Fruit fly</name>
    <dbReference type="NCBI Taxonomy" id="7260"/>
    <lineage>
        <taxon>Eukaryota</taxon>
        <taxon>Metazoa</taxon>
        <taxon>Ecdysozoa</taxon>
        <taxon>Arthropoda</taxon>
        <taxon>Hexapoda</taxon>
        <taxon>Insecta</taxon>
        <taxon>Pterygota</taxon>
        <taxon>Neoptera</taxon>
        <taxon>Endopterygota</taxon>
        <taxon>Diptera</taxon>
        <taxon>Brachycera</taxon>
        <taxon>Muscomorpha</taxon>
        <taxon>Ephydroidea</taxon>
        <taxon>Drosophilidae</taxon>
        <taxon>Drosophila</taxon>
        <taxon>Sophophora</taxon>
    </lineage>
</organism>
<dbReference type="HOGENOM" id="CLU_039345_0_0_1"/>
<feature type="region of interest" description="Disordered" evidence="1">
    <location>
        <begin position="91"/>
        <end position="168"/>
    </location>
</feature>
<name>B4NN99_DROWI</name>
<dbReference type="PhylomeDB" id="B4NN99"/>
<feature type="domain" description="Coilin N-terminal" evidence="2">
    <location>
        <begin position="8"/>
        <end position="124"/>
    </location>
</feature>
<dbReference type="OrthoDB" id="74813at2759"/>
<gene>
    <name evidence="3" type="primary">Dwil\GK22926</name>
    <name evidence="3" type="ORF">Dwil_GK22926</name>
</gene>